<dbReference type="Proteomes" id="UP000244527">
    <property type="component" value="Chromosome"/>
</dbReference>
<dbReference type="KEGG" id="ffa:FFWV33_03740"/>
<keyword evidence="3" id="KW-1185">Reference proteome</keyword>
<evidence type="ECO:0008006" key="4">
    <source>
        <dbReference type="Google" id="ProtNLM"/>
    </source>
</evidence>
<reference evidence="2 3" key="1">
    <citation type="submission" date="2017-04" db="EMBL/GenBank/DDBJ databases">
        <title>Compelte genome sequence of WV33.</title>
        <authorList>
            <person name="Lee P.C."/>
        </authorList>
    </citation>
    <scope>NUCLEOTIDE SEQUENCE [LARGE SCALE GENOMIC DNA]</scope>
    <source>
        <strain evidence="2 3">WV33</strain>
    </source>
</reference>
<organism evidence="2 3">
    <name type="scientific">Flavobacterium faecale</name>
    <dbReference type="NCBI Taxonomy" id="1355330"/>
    <lineage>
        <taxon>Bacteria</taxon>
        <taxon>Pseudomonadati</taxon>
        <taxon>Bacteroidota</taxon>
        <taxon>Flavobacteriia</taxon>
        <taxon>Flavobacteriales</taxon>
        <taxon>Flavobacteriaceae</taxon>
        <taxon>Flavobacterium</taxon>
    </lineage>
</organism>
<dbReference type="AlphaFoldDB" id="A0A2S1LAG4"/>
<accession>A0A2S1LAG4</accession>
<keyword evidence="1" id="KW-0732">Signal</keyword>
<proteinExistence type="predicted"/>
<dbReference type="EMBL" id="CP020918">
    <property type="protein sequence ID" value="AWG20714.1"/>
    <property type="molecule type" value="Genomic_DNA"/>
</dbReference>
<feature type="signal peptide" evidence="1">
    <location>
        <begin position="1"/>
        <end position="27"/>
    </location>
</feature>
<name>A0A2S1LAG4_9FLAO</name>
<feature type="chain" id="PRO_5015454219" description="DUF2946 domain-containing protein" evidence="1">
    <location>
        <begin position="28"/>
        <end position="115"/>
    </location>
</feature>
<evidence type="ECO:0000313" key="2">
    <source>
        <dbReference type="EMBL" id="AWG20714.1"/>
    </source>
</evidence>
<evidence type="ECO:0000256" key="1">
    <source>
        <dbReference type="SAM" id="SignalP"/>
    </source>
</evidence>
<protein>
    <recommendedName>
        <fullName evidence="4">DUF2946 domain-containing protein</fullName>
    </recommendedName>
</protein>
<dbReference type="OrthoDB" id="1445232at2"/>
<dbReference type="RefSeq" id="WP_108739671.1">
    <property type="nucleotide sequence ID" value="NZ_CP020918.1"/>
</dbReference>
<gene>
    <name evidence="2" type="ORF">FFWV33_03740</name>
</gene>
<sequence length="115" mass="13025">MKKKASIIHVFLSLAVLFAIVLQNVHAYEHHFQKNTVQLVKSNASTSKSMISDSHDFVEKCSLCDFHFSTFTAINFSAIEYLTATKTVYSVAFYRQLFPSVFNGSFFSLRAPPSF</sequence>
<evidence type="ECO:0000313" key="3">
    <source>
        <dbReference type="Proteomes" id="UP000244527"/>
    </source>
</evidence>